<dbReference type="InterPro" id="IPR036890">
    <property type="entry name" value="HATPase_C_sf"/>
</dbReference>
<keyword evidence="1" id="KW-0472">Membrane</keyword>
<dbReference type="PANTHER" id="PTHR40448:SF1">
    <property type="entry name" value="TWO-COMPONENT SENSOR HISTIDINE KINASE"/>
    <property type="match status" value="1"/>
</dbReference>
<feature type="transmembrane region" description="Helical" evidence="1">
    <location>
        <begin position="157"/>
        <end position="179"/>
    </location>
</feature>
<comment type="caution">
    <text evidence="3">The sequence shown here is derived from an EMBL/GenBank/DDBJ whole genome shotgun (WGS) entry which is preliminary data.</text>
</comment>
<dbReference type="AlphaFoldDB" id="A0A9D1EVX7"/>
<feature type="transmembrane region" description="Helical" evidence="1">
    <location>
        <begin position="6"/>
        <end position="29"/>
    </location>
</feature>
<dbReference type="GO" id="GO:0042802">
    <property type="term" value="F:identical protein binding"/>
    <property type="evidence" value="ECO:0007669"/>
    <property type="project" value="TreeGrafter"/>
</dbReference>
<organism evidence="3 4">
    <name type="scientific">Candidatus Limivivens intestinipullorum</name>
    <dbReference type="NCBI Taxonomy" id="2840858"/>
    <lineage>
        <taxon>Bacteria</taxon>
        <taxon>Bacillati</taxon>
        <taxon>Bacillota</taxon>
        <taxon>Clostridia</taxon>
        <taxon>Lachnospirales</taxon>
        <taxon>Lachnospiraceae</taxon>
        <taxon>Lachnospiraceae incertae sedis</taxon>
        <taxon>Candidatus Limivivens</taxon>
    </lineage>
</organism>
<evidence type="ECO:0000259" key="2">
    <source>
        <dbReference type="Pfam" id="PF14501"/>
    </source>
</evidence>
<feature type="transmembrane region" description="Helical" evidence="1">
    <location>
        <begin position="41"/>
        <end position="57"/>
    </location>
</feature>
<keyword evidence="1" id="KW-0812">Transmembrane</keyword>
<keyword evidence="1" id="KW-1133">Transmembrane helix</keyword>
<evidence type="ECO:0000313" key="4">
    <source>
        <dbReference type="Proteomes" id="UP000823935"/>
    </source>
</evidence>
<reference evidence="3" key="1">
    <citation type="submission" date="2020-10" db="EMBL/GenBank/DDBJ databases">
        <authorList>
            <person name="Gilroy R."/>
        </authorList>
    </citation>
    <scope>NUCLEOTIDE SEQUENCE</scope>
    <source>
        <strain evidence="3">CHK190-19873</strain>
    </source>
</reference>
<dbReference type="Pfam" id="PF14501">
    <property type="entry name" value="HATPase_c_5"/>
    <property type="match status" value="1"/>
</dbReference>
<dbReference type="PANTHER" id="PTHR40448">
    <property type="entry name" value="TWO-COMPONENT SENSOR HISTIDINE KINASE"/>
    <property type="match status" value="1"/>
</dbReference>
<dbReference type="Proteomes" id="UP000823935">
    <property type="component" value="Unassembled WGS sequence"/>
</dbReference>
<name>A0A9D1EVX7_9FIRM</name>
<accession>A0A9D1EVX7</accession>
<protein>
    <submittedName>
        <fullName evidence="3">GHKL domain-containing protein</fullName>
    </submittedName>
</protein>
<feature type="transmembrane region" description="Helical" evidence="1">
    <location>
        <begin position="63"/>
        <end position="81"/>
    </location>
</feature>
<evidence type="ECO:0000313" key="3">
    <source>
        <dbReference type="EMBL" id="HIS32985.1"/>
    </source>
</evidence>
<feature type="domain" description="Sensor histidine kinase NatK-like C-terminal" evidence="2">
    <location>
        <begin position="331"/>
        <end position="428"/>
    </location>
</feature>
<gene>
    <name evidence="3" type="ORF">IAB44_15775</name>
</gene>
<dbReference type="EMBL" id="DVIQ01000109">
    <property type="protein sequence ID" value="HIS32985.1"/>
    <property type="molecule type" value="Genomic_DNA"/>
</dbReference>
<dbReference type="SUPFAM" id="SSF55874">
    <property type="entry name" value="ATPase domain of HSP90 chaperone/DNA topoisomerase II/histidine kinase"/>
    <property type="match status" value="1"/>
</dbReference>
<feature type="transmembrane region" description="Helical" evidence="1">
    <location>
        <begin position="191"/>
        <end position="214"/>
    </location>
</feature>
<feature type="transmembrane region" description="Helical" evidence="1">
    <location>
        <begin position="121"/>
        <end position="145"/>
    </location>
</feature>
<feature type="transmembrane region" description="Helical" evidence="1">
    <location>
        <begin position="93"/>
        <end position="115"/>
    </location>
</feature>
<dbReference type="InterPro" id="IPR032834">
    <property type="entry name" value="NatK-like_C"/>
</dbReference>
<reference evidence="3" key="2">
    <citation type="journal article" date="2021" name="PeerJ">
        <title>Extensive microbial diversity within the chicken gut microbiome revealed by metagenomics and culture.</title>
        <authorList>
            <person name="Gilroy R."/>
            <person name="Ravi A."/>
            <person name="Getino M."/>
            <person name="Pursley I."/>
            <person name="Horton D.L."/>
            <person name="Alikhan N.F."/>
            <person name="Baker D."/>
            <person name="Gharbi K."/>
            <person name="Hall N."/>
            <person name="Watson M."/>
            <person name="Adriaenssens E.M."/>
            <person name="Foster-Nyarko E."/>
            <person name="Jarju S."/>
            <person name="Secka A."/>
            <person name="Antonio M."/>
            <person name="Oren A."/>
            <person name="Chaudhuri R.R."/>
            <person name="La Ragione R."/>
            <person name="Hildebrand F."/>
            <person name="Pallen M.J."/>
        </authorList>
    </citation>
    <scope>NUCLEOTIDE SEQUENCE</scope>
    <source>
        <strain evidence="3">CHK190-19873</strain>
    </source>
</reference>
<proteinExistence type="predicted"/>
<dbReference type="Gene3D" id="3.30.565.10">
    <property type="entry name" value="Histidine kinase-like ATPase, C-terminal domain"/>
    <property type="match status" value="1"/>
</dbReference>
<sequence length="442" mass="49893">MISAAMVLNQIMGFLEIANLSGCAGYFMARNSRTIYRKKRWYVLGLALYTAVNGMGICFVKGMLVFPAVMLLAAALGACLYSRQSGALLLDMLWALSIALADSCVNVLSSVWIGYFAWDIYLYGSLAMAVKIPVELAVTKILVLFVQRERAGKIRWFQAAAAAALPVFSLFFFFSLMQIGSVYLDLYGYRLLGINALLLVALNILDFYVLSYMFRAERLKHEMELTRRQNELQYQYYRELEEKYQESRKVIHDVKNHLQVLESLYAEGRQQQASDYEGDFIALLNQMGQKQYCTNRMLNMILNHKLDQAKTAKIHVETQIGDVDWSDLRDLDITVIFANILDNAIREAAKVPEGFLTLKINEVRDFRVVSLRNSVTCHSLTGNRNSRAKSGERQGLGLKNVRGALEAYHGTLQISEEADAYQVNLMFPASPAPKDVSPQSKG</sequence>
<evidence type="ECO:0000256" key="1">
    <source>
        <dbReference type="SAM" id="Phobius"/>
    </source>
</evidence>